<feature type="domain" description="Histidine kinase/HSP90-like ATPase" evidence="8">
    <location>
        <begin position="50"/>
        <end position="150"/>
    </location>
</feature>
<dbReference type="InterPro" id="IPR005734">
    <property type="entry name" value="TopoVI_B"/>
</dbReference>
<dbReference type="NCBIfam" id="NF003218">
    <property type="entry name" value="PRK04184.1"/>
    <property type="match status" value="1"/>
</dbReference>
<accession>A0A7T9DJM8</accession>
<evidence type="ECO:0000259" key="9">
    <source>
        <dbReference type="Pfam" id="PF09239"/>
    </source>
</evidence>
<evidence type="ECO:0000313" key="10">
    <source>
        <dbReference type="EMBL" id="QQR92559.1"/>
    </source>
</evidence>
<gene>
    <name evidence="6 10" type="primary">top6B</name>
    <name evidence="10" type="ORF">IPJ89_05435</name>
</gene>
<dbReference type="PIRSF" id="PIRSF006553">
    <property type="entry name" value="TopoVI_B"/>
    <property type="match status" value="1"/>
</dbReference>
<feature type="binding site" evidence="6">
    <location>
        <begin position="127"/>
        <end position="134"/>
    </location>
    <ligand>
        <name>ATP</name>
        <dbReference type="ChEBI" id="CHEBI:30616"/>
    </ligand>
</feature>
<dbReference type="GO" id="GO:0003918">
    <property type="term" value="F:DNA topoisomerase type II (double strand cut, ATP-hydrolyzing) activity"/>
    <property type="evidence" value="ECO:0007669"/>
    <property type="project" value="UniProtKB-UniRule"/>
</dbReference>
<dbReference type="Proteomes" id="UP000596004">
    <property type="component" value="Chromosome"/>
</dbReference>
<dbReference type="CDD" id="cd00823">
    <property type="entry name" value="TopoIIB_Trans"/>
    <property type="match status" value="1"/>
</dbReference>
<evidence type="ECO:0000256" key="5">
    <source>
        <dbReference type="ARBA" id="ARBA00023235"/>
    </source>
</evidence>
<dbReference type="Pfam" id="PF02518">
    <property type="entry name" value="HATPase_c"/>
    <property type="match status" value="1"/>
</dbReference>
<keyword evidence="1 6" id="KW-0547">Nucleotide-binding</keyword>
<feature type="domain" description="DNA topoisomerase VI subunit B transducer" evidence="9">
    <location>
        <begin position="325"/>
        <end position="489"/>
    </location>
</feature>
<dbReference type="PANTHER" id="PTHR48444">
    <property type="entry name" value="DNA TOPOISOMERASE 6 SUBUNIT B"/>
    <property type="match status" value="1"/>
</dbReference>
<feature type="binding site" evidence="6">
    <location>
        <begin position="117"/>
        <end position="118"/>
    </location>
    <ligand>
        <name>ATP</name>
        <dbReference type="ChEBI" id="CHEBI:30616"/>
    </ligand>
</feature>
<dbReference type="InterPro" id="IPR036890">
    <property type="entry name" value="HATPase_C_sf"/>
</dbReference>
<comment type="subunit">
    <text evidence="6">Homodimer. Heterotetramer of two Top6A and two Top6B chains.</text>
</comment>
<reference evidence="10" key="1">
    <citation type="submission" date="2020-11" db="EMBL/GenBank/DDBJ databases">
        <title>Connecting structure to function with the recovery of over 1000 high-quality activated sludge metagenome-assembled genomes encoding full-length rRNA genes using long-read sequencing.</title>
        <authorList>
            <person name="Singleton C.M."/>
            <person name="Petriglieri F."/>
            <person name="Kristensen J.M."/>
            <person name="Kirkegaard R.H."/>
            <person name="Michaelsen T.Y."/>
            <person name="Andersen M.H."/>
            <person name="Karst S.M."/>
            <person name="Dueholm M.S."/>
            <person name="Nielsen P.H."/>
            <person name="Albertsen M."/>
        </authorList>
    </citation>
    <scope>NUCLEOTIDE SEQUENCE</scope>
    <source>
        <strain evidence="10">Fred_18-Q3-R57-64_BAT3C.431</strain>
    </source>
</reference>
<protein>
    <recommendedName>
        <fullName evidence="6">Type 2 DNA topoisomerase 6 subunit B</fullName>
        <ecNumber evidence="6">5.6.2.2</ecNumber>
    </recommendedName>
    <alternativeName>
        <fullName evidence="6">Type II DNA topoisomerase VI subunit B</fullName>
        <shortName evidence="6">TopoVI-B</shortName>
    </alternativeName>
</protein>
<dbReference type="InterPro" id="IPR020568">
    <property type="entry name" value="Ribosomal_Su5_D2-typ_SF"/>
</dbReference>
<keyword evidence="4 6" id="KW-0238">DNA-binding</keyword>
<evidence type="ECO:0000256" key="6">
    <source>
        <dbReference type="HAMAP-Rule" id="MF_00322"/>
    </source>
</evidence>
<dbReference type="HAMAP" id="MF_00322">
    <property type="entry name" value="Top6B"/>
    <property type="match status" value="1"/>
</dbReference>
<proteinExistence type="inferred from homology"/>
<keyword evidence="3 6" id="KW-0799">Topoisomerase</keyword>
<organism evidence="10">
    <name type="scientific">Candidatus Iainarchaeum sp</name>
    <dbReference type="NCBI Taxonomy" id="3101447"/>
    <lineage>
        <taxon>Archaea</taxon>
        <taxon>Candidatus Iainarchaeota</taxon>
        <taxon>Candidatus Iainarchaeia</taxon>
        <taxon>Candidatus Iainarchaeales</taxon>
        <taxon>Candidatus Iainarchaeaceae</taxon>
        <taxon>Candidatus Iainarchaeum</taxon>
    </lineage>
</organism>
<sequence length="576" mass="64463">MAATAKTEKQTEKQVKEANVTADDLAKEFREHSVAEFFKKNKQMLGLSGKTKALTTIVHEYVSNSLDACENANILPDIDVQIKELGDEYYEVTVADNGPGLTRDTVGKAFGQLLAGTKFHRLMQMRGQQGIGASGATMLSQMTTGKEVKVITGNSQEVFSCDVSIDTKYNQPKVTNITPVTKKVRGTIIKAFFKEMKYVNNEQGPLEYLRRTAIANPHSKITFTDPAGQTIVFERTHKKIPEKPEEVQPHPKGVTVDELLNMSKSTSARRTNSFLKTELDRMGDTAIKEIENKVSFDLNKDPKQLTWQEIEEIIKAFKSINFIAPRTDTLRPIGEEQIDKSLRSIVEPEFLSVVTRKPQVFSGGYPFQVEAAVAYGGKAGRRVGEEMRMEIMRFANRAPLLFDTGGCGITEAVKGVDWKRYGIKDAETAPVTVFVNLISVHIPYTGAGKQAISNDEEVVEEIRLALMDAGRKTARYIIGKERERLKQEKKRIYMKYAVEVAIAVGELLEKPPKPIEHKLLDTVAKRLKLDEAQEAKMEAQSDEDLEKELARLNKQEKEAKTGKKAKKNEDDEGGEE</sequence>
<dbReference type="InterPro" id="IPR003594">
    <property type="entry name" value="HATPase_dom"/>
</dbReference>
<feature type="region of interest" description="Disordered" evidence="7">
    <location>
        <begin position="535"/>
        <end position="576"/>
    </location>
</feature>
<evidence type="ECO:0000256" key="3">
    <source>
        <dbReference type="ARBA" id="ARBA00023029"/>
    </source>
</evidence>
<dbReference type="Gene3D" id="3.30.565.10">
    <property type="entry name" value="Histidine kinase-like ATPase, C-terminal domain"/>
    <property type="match status" value="1"/>
</dbReference>
<dbReference type="GO" id="GO:0003677">
    <property type="term" value="F:DNA binding"/>
    <property type="evidence" value="ECO:0007669"/>
    <property type="project" value="UniProtKB-UniRule"/>
</dbReference>
<evidence type="ECO:0000256" key="7">
    <source>
        <dbReference type="SAM" id="MobiDB-lite"/>
    </source>
</evidence>
<feature type="binding site" evidence="6">
    <location>
        <position position="96"/>
    </location>
    <ligand>
        <name>ATP</name>
        <dbReference type="ChEBI" id="CHEBI:30616"/>
    </ligand>
</feature>
<dbReference type="EC" id="5.6.2.2" evidence="6"/>
<evidence type="ECO:0000256" key="4">
    <source>
        <dbReference type="ARBA" id="ARBA00023125"/>
    </source>
</evidence>
<dbReference type="GO" id="GO:0006260">
    <property type="term" value="P:DNA replication"/>
    <property type="evidence" value="ECO:0007669"/>
    <property type="project" value="UniProtKB-UniRule"/>
</dbReference>
<dbReference type="Gene3D" id="1.10.8.50">
    <property type="match status" value="1"/>
</dbReference>
<comment type="function">
    <text evidence="6">Relaxes both positive and negative superturns and exhibits a strong decatenase activity.</text>
</comment>
<dbReference type="GO" id="GO:0005524">
    <property type="term" value="F:ATP binding"/>
    <property type="evidence" value="ECO:0007669"/>
    <property type="project" value="UniProtKB-UniRule"/>
</dbReference>
<comment type="catalytic activity">
    <reaction evidence="6">
        <text>ATP-dependent breakage, passage and rejoining of double-stranded DNA.</text>
        <dbReference type="EC" id="5.6.2.2"/>
    </reaction>
</comment>
<feature type="binding site" evidence="6">
    <location>
        <position position="64"/>
    </location>
    <ligand>
        <name>ATP</name>
        <dbReference type="ChEBI" id="CHEBI:30616"/>
    </ligand>
</feature>
<dbReference type="InterPro" id="IPR014721">
    <property type="entry name" value="Ribsml_uS5_D2-typ_fold_subgr"/>
</dbReference>
<dbReference type="InterPro" id="IPR015320">
    <property type="entry name" value="TopoVI_B_transducer"/>
</dbReference>
<name>A0A7T9DJM8_9ARCH</name>
<dbReference type="Gene3D" id="3.30.230.10">
    <property type="match status" value="1"/>
</dbReference>
<dbReference type="NCBIfam" id="TIGR01052">
    <property type="entry name" value="top6b"/>
    <property type="match status" value="1"/>
</dbReference>
<feature type="compositionally biased region" description="Basic and acidic residues" evidence="7">
    <location>
        <begin position="547"/>
        <end position="561"/>
    </location>
</feature>
<evidence type="ECO:0000259" key="8">
    <source>
        <dbReference type="Pfam" id="PF02518"/>
    </source>
</evidence>
<feature type="binding site" evidence="6">
    <location>
        <position position="449"/>
    </location>
    <ligand>
        <name>ATP</name>
        <dbReference type="ChEBI" id="CHEBI:30616"/>
    </ligand>
</feature>
<dbReference type="EMBL" id="CP064981">
    <property type="protein sequence ID" value="QQR92559.1"/>
    <property type="molecule type" value="Genomic_DNA"/>
</dbReference>
<evidence type="ECO:0000256" key="2">
    <source>
        <dbReference type="ARBA" id="ARBA00022840"/>
    </source>
</evidence>
<dbReference type="GO" id="GO:0006265">
    <property type="term" value="P:DNA topological change"/>
    <property type="evidence" value="ECO:0007669"/>
    <property type="project" value="UniProtKB-UniRule"/>
</dbReference>
<dbReference type="Pfam" id="PF09239">
    <property type="entry name" value="Topo-VIb_trans"/>
    <property type="match status" value="1"/>
</dbReference>
<keyword evidence="2 6" id="KW-0067">ATP-binding</keyword>
<dbReference type="PANTHER" id="PTHR48444:SF1">
    <property type="entry name" value="DNA TOPOISOMERASE 6 SUBUNIT B"/>
    <property type="match status" value="1"/>
</dbReference>
<keyword evidence="5 6" id="KW-0413">Isomerase</keyword>
<dbReference type="SUPFAM" id="SSF55874">
    <property type="entry name" value="ATPase domain of HSP90 chaperone/DNA topoisomerase II/histidine kinase"/>
    <property type="match status" value="1"/>
</dbReference>
<comment type="similarity">
    <text evidence="6">Belongs to the TOP6B family.</text>
</comment>
<dbReference type="SUPFAM" id="SSF54211">
    <property type="entry name" value="Ribosomal protein S5 domain 2-like"/>
    <property type="match status" value="1"/>
</dbReference>
<dbReference type="AlphaFoldDB" id="A0A7T9DJM8"/>
<evidence type="ECO:0000256" key="1">
    <source>
        <dbReference type="ARBA" id="ARBA00022741"/>
    </source>
</evidence>